<organism evidence="3 4">
    <name type="scientific">Fusarium coffeatum</name>
    <dbReference type="NCBI Taxonomy" id="231269"/>
    <lineage>
        <taxon>Eukaryota</taxon>
        <taxon>Fungi</taxon>
        <taxon>Dikarya</taxon>
        <taxon>Ascomycota</taxon>
        <taxon>Pezizomycotina</taxon>
        <taxon>Sordariomycetes</taxon>
        <taxon>Hypocreomycetidae</taxon>
        <taxon>Hypocreales</taxon>
        <taxon>Nectriaceae</taxon>
        <taxon>Fusarium</taxon>
        <taxon>Fusarium incarnatum-equiseti species complex</taxon>
    </lineage>
</organism>
<proteinExistence type="inferred from homology"/>
<evidence type="ECO:0000256" key="2">
    <source>
        <dbReference type="SAM" id="MobiDB-lite"/>
    </source>
</evidence>
<dbReference type="Gene3D" id="3.40.50.150">
    <property type="entry name" value="Vaccinia Virus protein VP39"/>
    <property type="match status" value="1"/>
</dbReference>
<dbReference type="Proteomes" id="UP000253153">
    <property type="component" value="Unassembled WGS sequence"/>
</dbReference>
<dbReference type="Pfam" id="PF13489">
    <property type="entry name" value="Methyltransf_23"/>
    <property type="match status" value="1"/>
</dbReference>
<evidence type="ECO:0008006" key="5">
    <source>
        <dbReference type="Google" id="ProtNLM"/>
    </source>
</evidence>
<comment type="similarity">
    <text evidence="1">Belongs to the methyltransferase superfamily. LaeA methyltransferase family.</text>
</comment>
<feature type="compositionally biased region" description="Low complexity" evidence="2">
    <location>
        <begin position="14"/>
        <end position="28"/>
    </location>
</feature>
<dbReference type="SUPFAM" id="SSF53335">
    <property type="entry name" value="S-adenosyl-L-methionine-dependent methyltransferases"/>
    <property type="match status" value="1"/>
</dbReference>
<comment type="caution">
    <text evidence="3">The sequence shown here is derived from an EMBL/GenBank/DDBJ whole genome shotgun (WGS) entry which is preliminary data.</text>
</comment>
<evidence type="ECO:0000313" key="3">
    <source>
        <dbReference type="EMBL" id="RBR23142.1"/>
    </source>
</evidence>
<evidence type="ECO:0000313" key="4">
    <source>
        <dbReference type="Proteomes" id="UP000253153"/>
    </source>
</evidence>
<evidence type="ECO:0000256" key="1">
    <source>
        <dbReference type="ARBA" id="ARBA00038158"/>
    </source>
</evidence>
<dbReference type="RefSeq" id="XP_031017733.1">
    <property type="nucleotide sequence ID" value="XM_031158284.1"/>
</dbReference>
<dbReference type="CDD" id="cd02440">
    <property type="entry name" value="AdoMet_MTases"/>
    <property type="match status" value="1"/>
</dbReference>
<dbReference type="PANTHER" id="PTHR43591">
    <property type="entry name" value="METHYLTRANSFERASE"/>
    <property type="match status" value="1"/>
</dbReference>
<dbReference type="AlphaFoldDB" id="A0A366S298"/>
<dbReference type="InterPro" id="IPR029063">
    <property type="entry name" value="SAM-dependent_MTases_sf"/>
</dbReference>
<feature type="compositionally biased region" description="Basic and acidic residues" evidence="2">
    <location>
        <begin position="1"/>
        <end position="10"/>
    </location>
</feature>
<feature type="region of interest" description="Disordered" evidence="2">
    <location>
        <begin position="1"/>
        <end position="28"/>
    </location>
</feature>
<gene>
    <name evidence="3" type="ORF">FIESC28_04137</name>
</gene>
<sequence>MSQFMEARDDSDVDSSIGDDVASSTTSVSSSILEYRKFHGRTYHSDKYDSEYFAPNDERQRDSMDITHHSLTLLLDGELTLAPVKDGPMKVLDVGTGSGIWAIDFADAYPSSTVTGTDLSPIQPSFIPPNVQFHIEDATSAWTFPPSNFDLIHIRYLIGAISDWRALFKEAFRCCVSGGYIESAEINPLFVTDDGSIDNVEALQTWNKICRECEGAFGGDFCEIRDDVGLLKKAGFEELQVTDFKVPVGGWAKDEKLRRVGQFLRASIENDLEGYTLMSWQKVFGTPGDEYQLFLMQMRKALKDKNVHGYMRVRFIVGKKP</sequence>
<dbReference type="GO" id="GO:0008168">
    <property type="term" value="F:methyltransferase activity"/>
    <property type="evidence" value="ECO:0007669"/>
    <property type="project" value="TreeGrafter"/>
</dbReference>
<keyword evidence="4" id="KW-1185">Reference proteome</keyword>
<name>A0A366S298_9HYPO</name>
<protein>
    <recommendedName>
        <fullName evidence="5">Methyltransferase domain-containing protein</fullName>
    </recommendedName>
</protein>
<dbReference type="OrthoDB" id="2013972at2759"/>
<dbReference type="PANTHER" id="PTHR43591:SF10">
    <property type="entry name" value="ABC TRANSMEMBRANE TYPE-1 DOMAIN-CONTAINING PROTEIN-RELATED"/>
    <property type="match status" value="1"/>
</dbReference>
<dbReference type="EMBL" id="QKXC01000081">
    <property type="protein sequence ID" value="RBR23142.1"/>
    <property type="molecule type" value="Genomic_DNA"/>
</dbReference>
<dbReference type="GeneID" id="41993580"/>
<reference evidence="3 4" key="1">
    <citation type="submission" date="2018-06" db="EMBL/GenBank/DDBJ databases">
        <title>Fusarium incarnatum-equiseti species complex species 28.</title>
        <authorList>
            <person name="Gardiner D.M."/>
        </authorList>
    </citation>
    <scope>NUCLEOTIDE SEQUENCE [LARGE SCALE GENOMIC DNA]</scope>
    <source>
        <strain evidence="3 4">FIESC_28</strain>
    </source>
</reference>
<accession>A0A366S298</accession>